<dbReference type="AlphaFoldDB" id="A0A291GTR5"/>
<dbReference type="EMBL" id="CP023564">
    <property type="protein sequence ID" value="ATG53506.1"/>
    <property type="molecule type" value="Genomic_DNA"/>
</dbReference>
<protein>
    <submittedName>
        <fullName evidence="3">GNAT family N-acetyltransferase</fullName>
    </submittedName>
</protein>
<evidence type="ECO:0000259" key="2">
    <source>
        <dbReference type="PROSITE" id="PS51186"/>
    </source>
</evidence>
<dbReference type="GO" id="GO:0016747">
    <property type="term" value="F:acyltransferase activity, transferring groups other than amino-acyl groups"/>
    <property type="evidence" value="ECO:0007669"/>
    <property type="project" value="InterPro"/>
</dbReference>
<accession>A0A291GTR5</accession>
<evidence type="ECO:0000313" key="4">
    <source>
        <dbReference type="Proteomes" id="UP000217889"/>
    </source>
</evidence>
<sequence length="270" mass="29021">MPLPDTSPAAALHVRARDPENLTTAPSAAPSGTEADTGTESAVDAGDAVLDNPAWSSLSGHHRSLAEGNEHVLRYPEDVSPFVGVRDWGHPDVWDAILEVFGHGAEVSVSHADPLLPEGWTPVFSVPGVQLVQTSRLVPRPDEEAVELGAADSAAMNALVERTKPGPFRSRTHELGRYVGIRRDGELIAMAGERLHPAGWTEISAVAVDERHRRQGLASRLVLDVAFHIQQRGDRALMHASAANTSAIAGYEKLGFALRRRLEFGAVRTP</sequence>
<dbReference type="Proteomes" id="UP000217889">
    <property type="component" value="Chromosome"/>
</dbReference>
<gene>
    <name evidence="3" type="ORF">CFK41_00985</name>
</gene>
<dbReference type="CDD" id="cd04301">
    <property type="entry name" value="NAT_SF"/>
    <property type="match status" value="1"/>
</dbReference>
<dbReference type="InterPro" id="IPR016181">
    <property type="entry name" value="Acyl_CoA_acyltransferase"/>
</dbReference>
<proteinExistence type="predicted"/>
<dbReference type="Pfam" id="PF08445">
    <property type="entry name" value="FR47"/>
    <property type="match status" value="1"/>
</dbReference>
<dbReference type="InterPro" id="IPR013653">
    <property type="entry name" value="GCN5-like_dom"/>
</dbReference>
<feature type="region of interest" description="Disordered" evidence="1">
    <location>
        <begin position="1"/>
        <end position="41"/>
    </location>
</feature>
<evidence type="ECO:0000256" key="1">
    <source>
        <dbReference type="SAM" id="MobiDB-lite"/>
    </source>
</evidence>
<dbReference type="Gene3D" id="3.40.630.30">
    <property type="match status" value="1"/>
</dbReference>
<dbReference type="InterPro" id="IPR000182">
    <property type="entry name" value="GNAT_dom"/>
</dbReference>
<evidence type="ECO:0000313" key="3">
    <source>
        <dbReference type="EMBL" id="ATG53506.1"/>
    </source>
</evidence>
<dbReference type="SUPFAM" id="SSF55729">
    <property type="entry name" value="Acyl-CoA N-acyltransferases (Nat)"/>
    <property type="match status" value="1"/>
</dbReference>
<keyword evidence="4" id="KW-1185">Reference proteome</keyword>
<dbReference type="KEGG" id="bgg:CFK41_00985"/>
<reference evidence="3 4" key="1">
    <citation type="journal article" date="2014" name="Int. J. Syst. Evol. Microbiol.">
        <title>Brachybacterium ginsengisoli sp. nov., isolated from soil of a ginseng field.</title>
        <authorList>
            <person name="Hoang V.A."/>
            <person name="Kim Y.J."/>
            <person name="Nguyen N.L."/>
            <person name="Yang D.C."/>
        </authorList>
    </citation>
    <scope>NUCLEOTIDE SEQUENCE [LARGE SCALE GENOMIC DNA]</scope>
    <source>
        <strain evidence="3 4">DCY80</strain>
    </source>
</reference>
<keyword evidence="3" id="KW-0808">Transferase</keyword>
<name>A0A291GTR5_9MICO</name>
<feature type="domain" description="N-acetyltransferase" evidence="2">
    <location>
        <begin position="143"/>
        <end position="270"/>
    </location>
</feature>
<organism evidence="3 4">
    <name type="scientific">Brachybacterium ginsengisoli</name>
    <dbReference type="NCBI Taxonomy" id="1331682"/>
    <lineage>
        <taxon>Bacteria</taxon>
        <taxon>Bacillati</taxon>
        <taxon>Actinomycetota</taxon>
        <taxon>Actinomycetes</taxon>
        <taxon>Micrococcales</taxon>
        <taxon>Dermabacteraceae</taxon>
        <taxon>Brachybacterium</taxon>
    </lineage>
</organism>
<dbReference type="PROSITE" id="PS51186">
    <property type="entry name" value="GNAT"/>
    <property type="match status" value="1"/>
</dbReference>
<dbReference type="OrthoDB" id="9797456at2"/>